<keyword evidence="3" id="KW-1185">Reference proteome</keyword>
<dbReference type="SUPFAM" id="SSF50249">
    <property type="entry name" value="Nucleic acid-binding proteins"/>
    <property type="match status" value="1"/>
</dbReference>
<feature type="compositionally biased region" description="Basic and acidic residues" evidence="1">
    <location>
        <begin position="119"/>
        <end position="134"/>
    </location>
</feature>
<dbReference type="InterPro" id="IPR001253">
    <property type="entry name" value="TIF_eIF-1A"/>
</dbReference>
<reference evidence="2 3" key="2">
    <citation type="submission" date="2024-01" db="EMBL/GenBank/DDBJ databases">
        <title>Comparative genomics of Cryptococcus and Kwoniella reveals pathogenesis evolution and contrasting modes of karyotype evolution via chromosome fusion or intercentromeric recombination.</title>
        <authorList>
            <person name="Coelho M.A."/>
            <person name="David-Palma M."/>
            <person name="Shea T."/>
            <person name="Bowers K."/>
            <person name="Mcginley-Smith S."/>
            <person name="Mohammad A.W."/>
            <person name="Gnirke A."/>
            <person name="Yurkov A.M."/>
            <person name="Nowrousian M."/>
            <person name="Sun S."/>
            <person name="Cuomo C.A."/>
            <person name="Heitman J."/>
        </authorList>
    </citation>
    <scope>NUCLEOTIDE SEQUENCE [LARGE SCALE GENOMIC DNA]</scope>
    <source>
        <strain evidence="2 3">IND107</strain>
    </source>
</reference>
<sequence>MPRKQPPQQSYAPPLPQSHNLVQLGAPQGSNNFLCKDALGEERLVEISKPLKRMKGLIVMRGDYAVIRLFPIVPEENSKLVGEIVYILEKGDVKEWKRAGEWPLSFGADGLTPQPTDGNQEKTKRVTDHEHEPHERLSQSLKIHAIITFAL</sequence>
<evidence type="ECO:0000313" key="2">
    <source>
        <dbReference type="EMBL" id="KAL0252534.1"/>
    </source>
</evidence>
<dbReference type="SMART" id="SM00652">
    <property type="entry name" value="eIF1a"/>
    <property type="match status" value="1"/>
</dbReference>
<proteinExistence type="predicted"/>
<evidence type="ECO:0008006" key="4">
    <source>
        <dbReference type="Google" id="ProtNLM"/>
    </source>
</evidence>
<comment type="caution">
    <text evidence="2">The sequence shown here is derived from an EMBL/GenBank/DDBJ whole genome shotgun (WGS) entry which is preliminary data.</text>
</comment>
<dbReference type="RefSeq" id="XP_066615254.1">
    <property type="nucleotide sequence ID" value="XM_066756477.1"/>
</dbReference>
<evidence type="ECO:0000256" key="1">
    <source>
        <dbReference type="SAM" id="MobiDB-lite"/>
    </source>
</evidence>
<dbReference type="Gene3D" id="2.40.50.140">
    <property type="entry name" value="Nucleic acid-binding proteins"/>
    <property type="match status" value="1"/>
</dbReference>
<evidence type="ECO:0000313" key="3">
    <source>
        <dbReference type="Proteomes" id="UP000054399"/>
    </source>
</evidence>
<feature type="region of interest" description="Disordered" evidence="1">
    <location>
        <begin position="107"/>
        <end position="134"/>
    </location>
</feature>
<dbReference type="GeneID" id="91988784"/>
<reference evidence="3" key="1">
    <citation type="submission" date="2015-01" db="EMBL/GenBank/DDBJ databases">
        <title>The Genome Sequence of Cryptococcus gattii MMRL2647.</title>
        <authorList>
            <consortium name="The Broad Institute Genomics Platform"/>
            <person name="Cuomo C."/>
            <person name="Litvintseva A."/>
            <person name="Chen Y."/>
            <person name="Heitman J."/>
            <person name="Sun S."/>
            <person name="Springer D."/>
            <person name="Dromer F."/>
            <person name="Young S."/>
            <person name="Zeng Q."/>
            <person name="Gargeya S."/>
            <person name="Abouelleil A."/>
            <person name="Alvarado L."/>
            <person name="Chapman S.B."/>
            <person name="Gainer-Dewar J."/>
            <person name="Goldberg J."/>
            <person name="Griggs A."/>
            <person name="Gujja S."/>
            <person name="Hansen M."/>
            <person name="Howarth C."/>
            <person name="Imamovic A."/>
            <person name="Larimer J."/>
            <person name="Murphy C."/>
            <person name="Naylor J."/>
            <person name="Pearson M."/>
            <person name="Priest M."/>
            <person name="Roberts A."/>
            <person name="Saif S."/>
            <person name="Shea T."/>
            <person name="Sykes S."/>
            <person name="Wortman J."/>
            <person name="Nusbaum C."/>
            <person name="Birren B."/>
        </authorList>
    </citation>
    <scope>NUCLEOTIDE SEQUENCE [LARGE SCALE GENOMIC DNA]</scope>
    <source>
        <strain evidence="3">IND107</strain>
    </source>
</reference>
<dbReference type="InterPro" id="IPR012340">
    <property type="entry name" value="NA-bd_OB-fold"/>
</dbReference>
<dbReference type="EMBL" id="ATAM02000003">
    <property type="protein sequence ID" value="KAL0252534.1"/>
    <property type="molecule type" value="Genomic_DNA"/>
</dbReference>
<feature type="region of interest" description="Disordered" evidence="1">
    <location>
        <begin position="1"/>
        <end position="20"/>
    </location>
</feature>
<name>A0ABR3BZ36_9TREE</name>
<gene>
    <name evidence="2" type="ORF">I308_101926</name>
</gene>
<accession>A0ABR3BZ36</accession>
<protein>
    <recommendedName>
        <fullName evidence="4">S1-like domain-containing protein</fullName>
    </recommendedName>
</protein>
<dbReference type="Proteomes" id="UP000054399">
    <property type="component" value="Unassembled WGS sequence"/>
</dbReference>
<organism evidence="2 3">
    <name type="scientific">Cryptococcus tetragattii IND107</name>
    <dbReference type="NCBI Taxonomy" id="1296105"/>
    <lineage>
        <taxon>Eukaryota</taxon>
        <taxon>Fungi</taxon>
        <taxon>Dikarya</taxon>
        <taxon>Basidiomycota</taxon>
        <taxon>Agaricomycotina</taxon>
        <taxon>Tremellomycetes</taxon>
        <taxon>Tremellales</taxon>
        <taxon>Cryptococcaceae</taxon>
        <taxon>Cryptococcus</taxon>
        <taxon>Cryptococcus gattii species complex</taxon>
    </lineage>
</organism>